<feature type="transmembrane region" description="Helical" evidence="1">
    <location>
        <begin position="9"/>
        <end position="28"/>
    </location>
</feature>
<keyword evidence="1" id="KW-1133">Transmembrane helix</keyword>
<name>A0A6C0KIK5_9ZZZZ</name>
<feature type="transmembrane region" description="Helical" evidence="1">
    <location>
        <begin position="60"/>
        <end position="79"/>
    </location>
</feature>
<sequence>MTNYKSNPCALSCAISTVFVVAMVYMTYMTTSTGIIKTYENTLKPEQKDLYRKIVQERTSTYYMGYGLGLLLAVLFILYNTRFRKVPLSAMPLVCIVVSLSFLTNYFYYVLSPKSTYMLDHLTTPEETKAWLLMYKGMQRNYHMGLLFGVVAVAFLGFAFRC</sequence>
<proteinExistence type="predicted"/>
<evidence type="ECO:0000313" key="2">
    <source>
        <dbReference type="EMBL" id="QHU17469.1"/>
    </source>
</evidence>
<keyword evidence="1" id="KW-0472">Membrane</keyword>
<protein>
    <submittedName>
        <fullName evidence="2">Uncharacterized protein</fullName>
    </submittedName>
</protein>
<evidence type="ECO:0000256" key="1">
    <source>
        <dbReference type="SAM" id="Phobius"/>
    </source>
</evidence>
<reference evidence="2" key="1">
    <citation type="journal article" date="2020" name="Nature">
        <title>Giant virus diversity and host interactions through global metagenomics.</title>
        <authorList>
            <person name="Schulz F."/>
            <person name="Roux S."/>
            <person name="Paez-Espino D."/>
            <person name="Jungbluth S."/>
            <person name="Walsh D.A."/>
            <person name="Denef V.J."/>
            <person name="McMahon K.D."/>
            <person name="Konstantinidis K.T."/>
            <person name="Eloe-Fadrosh E.A."/>
            <person name="Kyrpides N.C."/>
            <person name="Woyke T."/>
        </authorList>
    </citation>
    <scope>NUCLEOTIDE SEQUENCE</scope>
    <source>
        <strain evidence="2">GVMAG-S-3300012000-57</strain>
    </source>
</reference>
<feature type="transmembrane region" description="Helical" evidence="1">
    <location>
        <begin position="91"/>
        <end position="111"/>
    </location>
</feature>
<dbReference type="AlphaFoldDB" id="A0A6C0KIK5"/>
<feature type="transmembrane region" description="Helical" evidence="1">
    <location>
        <begin position="142"/>
        <end position="160"/>
    </location>
</feature>
<accession>A0A6C0KIK5</accession>
<keyword evidence="1" id="KW-0812">Transmembrane</keyword>
<dbReference type="EMBL" id="MN740909">
    <property type="protein sequence ID" value="QHU17469.1"/>
    <property type="molecule type" value="Genomic_DNA"/>
</dbReference>
<organism evidence="2">
    <name type="scientific">viral metagenome</name>
    <dbReference type="NCBI Taxonomy" id="1070528"/>
    <lineage>
        <taxon>unclassified sequences</taxon>
        <taxon>metagenomes</taxon>
        <taxon>organismal metagenomes</taxon>
    </lineage>
</organism>